<sequence>MVLLLQLPLPPSFFQCPPMTSDMAESVKATAVHTTYDLISKIQLRGGPNQYECVSDEHDLKIYKGLKDTIGPHGEAVPVYCAHMEVVATIDEVIALFHTEVTNPKAFCRRFGKGLLDAVTLYELESSLGPQNRITVTWRAYDSQLPSVVRRRDVCAVECHDEFTLGGRRGWVRAFKSIELPCCPGLETHMGLVRMANYGSGHVFVESELRPGYLDMYFVTQVDYCEGKSEWLLTDVLRCKKLLAKVITKKRCRSLLDIDRFLREDRLRQLPAVPMDPTYRHHCFMCTKRLMPIVKRTACHTCGHVFCPRCIQSWRVRANTTIMACYKCSIVQPTGFRSKYQKHSAPPPSDIISLSSPFKSQASHNRSMVSSNCTWLSDSEIAAQSKAAQTQQTPSGRSNGY</sequence>
<evidence type="ECO:0000256" key="2">
    <source>
        <dbReference type="ARBA" id="ARBA00022771"/>
    </source>
</evidence>
<gene>
    <name evidence="6" type="ORF">H257_08930</name>
</gene>
<dbReference type="InterPro" id="IPR011011">
    <property type="entry name" value="Znf_FYVE_PHD"/>
</dbReference>
<organism evidence="6">
    <name type="scientific">Aphanomyces astaci</name>
    <name type="common">Crayfish plague agent</name>
    <dbReference type="NCBI Taxonomy" id="112090"/>
    <lineage>
        <taxon>Eukaryota</taxon>
        <taxon>Sar</taxon>
        <taxon>Stramenopiles</taxon>
        <taxon>Oomycota</taxon>
        <taxon>Saprolegniomycetes</taxon>
        <taxon>Saprolegniales</taxon>
        <taxon>Verrucalvaceae</taxon>
        <taxon>Aphanomyces</taxon>
    </lineage>
</organism>
<keyword evidence="3" id="KW-0862">Zinc</keyword>
<dbReference type="AlphaFoldDB" id="W4GDH5"/>
<keyword evidence="2 4" id="KW-0863">Zinc-finger</keyword>
<dbReference type="GO" id="GO:0008270">
    <property type="term" value="F:zinc ion binding"/>
    <property type="evidence" value="ECO:0007669"/>
    <property type="project" value="UniProtKB-KW"/>
</dbReference>
<keyword evidence="1" id="KW-0479">Metal-binding</keyword>
<dbReference type="OrthoDB" id="10276044at2759"/>
<dbReference type="GeneID" id="20810926"/>
<dbReference type="PROSITE" id="PS00518">
    <property type="entry name" value="ZF_RING_1"/>
    <property type="match status" value="1"/>
</dbReference>
<dbReference type="InterPro" id="IPR017907">
    <property type="entry name" value="Znf_RING_CS"/>
</dbReference>
<dbReference type="InterPro" id="IPR052727">
    <property type="entry name" value="Rab4/Rab5_effector"/>
</dbReference>
<dbReference type="InterPro" id="IPR001841">
    <property type="entry name" value="Znf_RING"/>
</dbReference>
<dbReference type="SUPFAM" id="SSF57903">
    <property type="entry name" value="FYVE/PHD zinc finger"/>
    <property type="match status" value="1"/>
</dbReference>
<proteinExistence type="predicted"/>
<evidence type="ECO:0000256" key="1">
    <source>
        <dbReference type="ARBA" id="ARBA00022723"/>
    </source>
</evidence>
<dbReference type="RefSeq" id="XP_009833319.1">
    <property type="nucleotide sequence ID" value="XM_009835017.1"/>
</dbReference>
<dbReference type="VEuPathDB" id="FungiDB:H257_08930"/>
<dbReference type="PROSITE" id="PS50089">
    <property type="entry name" value="ZF_RING_2"/>
    <property type="match status" value="1"/>
</dbReference>
<evidence type="ECO:0000256" key="3">
    <source>
        <dbReference type="ARBA" id="ARBA00022833"/>
    </source>
</evidence>
<reference evidence="6" key="1">
    <citation type="submission" date="2013-12" db="EMBL/GenBank/DDBJ databases">
        <title>The Genome Sequence of Aphanomyces astaci APO3.</title>
        <authorList>
            <consortium name="The Broad Institute Genomics Platform"/>
            <person name="Russ C."/>
            <person name="Tyler B."/>
            <person name="van West P."/>
            <person name="Dieguez-Uribeondo J."/>
            <person name="Young S.K."/>
            <person name="Zeng Q."/>
            <person name="Gargeya S."/>
            <person name="Fitzgerald M."/>
            <person name="Abouelleil A."/>
            <person name="Alvarado L."/>
            <person name="Chapman S.B."/>
            <person name="Gainer-Dewar J."/>
            <person name="Goldberg J."/>
            <person name="Griggs A."/>
            <person name="Gujja S."/>
            <person name="Hansen M."/>
            <person name="Howarth C."/>
            <person name="Imamovic A."/>
            <person name="Ireland A."/>
            <person name="Larimer J."/>
            <person name="McCowan C."/>
            <person name="Murphy C."/>
            <person name="Pearson M."/>
            <person name="Poon T.W."/>
            <person name="Priest M."/>
            <person name="Roberts A."/>
            <person name="Saif S."/>
            <person name="Shea T."/>
            <person name="Sykes S."/>
            <person name="Wortman J."/>
            <person name="Nusbaum C."/>
            <person name="Birren B."/>
        </authorList>
    </citation>
    <scope>NUCLEOTIDE SEQUENCE [LARGE SCALE GENOMIC DNA]</scope>
    <source>
        <strain evidence="6">APO3</strain>
    </source>
</reference>
<dbReference type="PANTHER" id="PTHR13510:SF44">
    <property type="entry name" value="RABENOSYN-5"/>
    <property type="match status" value="1"/>
</dbReference>
<dbReference type="EMBL" id="KI913134">
    <property type="protein sequence ID" value="ETV77013.1"/>
    <property type="molecule type" value="Genomic_DNA"/>
</dbReference>
<evidence type="ECO:0000256" key="4">
    <source>
        <dbReference type="PROSITE-ProRule" id="PRU00175"/>
    </source>
</evidence>
<dbReference type="InterPro" id="IPR023393">
    <property type="entry name" value="START-like_dom_sf"/>
</dbReference>
<dbReference type="Gene3D" id="3.30.530.20">
    <property type="match status" value="1"/>
</dbReference>
<accession>W4GDH5</accession>
<name>W4GDH5_APHAT</name>
<feature type="domain" description="RING-type" evidence="5">
    <location>
        <begin position="283"/>
        <end position="329"/>
    </location>
</feature>
<dbReference type="PANTHER" id="PTHR13510">
    <property type="entry name" value="FYVE-FINGER-CONTAINING RAB5 EFFECTOR PROTEIN RABENOSYN-5-RELATED"/>
    <property type="match status" value="1"/>
</dbReference>
<protein>
    <recommendedName>
        <fullName evidence="5">RING-type domain-containing protein</fullName>
    </recommendedName>
</protein>
<dbReference type="SUPFAM" id="SSF55961">
    <property type="entry name" value="Bet v1-like"/>
    <property type="match status" value="1"/>
</dbReference>
<evidence type="ECO:0000259" key="5">
    <source>
        <dbReference type="PROSITE" id="PS50089"/>
    </source>
</evidence>
<evidence type="ECO:0000313" key="6">
    <source>
        <dbReference type="EMBL" id="ETV77013.1"/>
    </source>
</evidence>